<dbReference type="EMBL" id="FNTY01000002">
    <property type="protein sequence ID" value="SEE09949.1"/>
    <property type="molecule type" value="Genomic_DNA"/>
</dbReference>
<reference evidence="2 3" key="1">
    <citation type="submission" date="2016-10" db="EMBL/GenBank/DDBJ databases">
        <authorList>
            <person name="de Groot N.N."/>
        </authorList>
    </citation>
    <scope>NUCLEOTIDE SEQUENCE [LARGE SCALE GENOMIC DNA]</scope>
    <source>
        <strain evidence="2 3">BS3662</strain>
    </source>
</reference>
<name>A0A1H5G2N5_9PSED</name>
<organism evidence="2 3">
    <name type="scientific">Pseudomonas migulae</name>
    <dbReference type="NCBI Taxonomy" id="78543"/>
    <lineage>
        <taxon>Bacteria</taxon>
        <taxon>Pseudomonadati</taxon>
        <taxon>Pseudomonadota</taxon>
        <taxon>Gammaproteobacteria</taxon>
        <taxon>Pseudomonadales</taxon>
        <taxon>Pseudomonadaceae</taxon>
        <taxon>Pseudomonas</taxon>
    </lineage>
</organism>
<dbReference type="Proteomes" id="UP000198985">
    <property type="component" value="Unassembled WGS sequence"/>
</dbReference>
<evidence type="ECO:0000313" key="2">
    <source>
        <dbReference type="EMBL" id="SEE09949.1"/>
    </source>
</evidence>
<evidence type="ECO:0000313" key="3">
    <source>
        <dbReference type="Proteomes" id="UP000198985"/>
    </source>
</evidence>
<protein>
    <submittedName>
        <fullName evidence="2">Uncharacterized protein</fullName>
    </submittedName>
</protein>
<accession>A0A1H5G2N5</accession>
<proteinExistence type="predicted"/>
<sequence length="464" mass="53092">MATQVAATYSPDYQCIRLKSVFPAFADPEEPQGFQTPHQTGFFIHEWLHYLHNNSTIHGVTAYSHAVILWSNVRAIIDHNGLCIGDDHLPIQDFADIRKQYKHRLDSRAAQNNKIEASLRLDDLDFISCKKDTAYIEGDENYPSTKLLCDVVSKVDDKVFKIKIGCHEIVEYIAFALESRFLRNLKELPLSAPIDPYLLINGLATLISPTLERETILRCAIFSLQLPDPPSYLAGLLDWSERNKCEQKDPDIEITKKASDHFKTNTHVMNDQVDMIKNMLPLDSPFARAVKHTANLMKKNYLYRIDNPFFEIDLVNEFSRLGGAAINAAMDKHGVGFLIQEREGPDDKFMRDLMFDISLPHKLDADITYGRRVAQAAFSYVLEFFKVENDKIKQPVRMRCPFFTSCDSEYRRDNPSICSTAPWESRKLEQSKICYFGEAVINTKQPPSCEEGDQEKESKDDSCN</sequence>
<feature type="compositionally biased region" description="Basic and acidic residues" evidence="1">
    <location>
        <begin position="455"/>
        <end position="464"/>
    </location>
</feature>
<dbReference type="RefSeq" id="WP_139272968.1">
    <property type="nucleotide sequence ID" value="NZ_FNTY01000002.1"/>
</dbReference>
<dbReference type="AlphaFoldDB" id="A0A1H5G2N5"/>
<evidence type="ECO:0000256" key="1">
    <source>
        <dbReference type="SAM" id="MobiDB-lite"/>
    </source>
</evidence>
<feature type="region of interest" description="Disordered" evidence="1">
    <location>
        <begin position="443"/>
        <end position="464"/>
    </location>
</feature>
<gene>
    <name evidence="2" type="ORF">SAMN04490194_1002</name>
</gene>